<dbReference type="KEGG" id="whr:OG579_11885"/>
<keyword evidence="2" id="KW-0732">Signal</keyword>
<feature type="transmembrane region" description="Helical" evidence="1">
    <location>
        <begin position="234"/>
        <end position="267"/>
    </location>
</feature>
<keyword evidence="4" id="KW-1185">Reference proteome</keyword>
<feature type="transmembrane region" description="Helical" evidence="1">
    <location>
        <begin position="42"/>
        <end position="61"/>
    </location>
</feature>
<proteinExistence type="predicted"/>
<gene>
    <name evidence="3" type="ORF">OG579_11885</name>
</gene>
<evidence type="ECO:0000256" key="2">
    <source>
        <dbReference type="SAM" id="SignalP"/>
    </source>
</evidence>
<feature type="chain" id="PRO_5043424557" evidence="2">
    <location>
        <begin position="24"/>
        <end position="434"/>
    </location>
</feature>
<feature type="transmembrane region" description="Helical" evidence="1">
    <location>
        <begin position="408"/>
        <end position="426"/>
    </location>
</feature>
<dbReference type="AlphaFoldDB" id="A0AAU4JXC8"/>
<feature type="transmembrane region" description="Helical" evidence="1">
    <location>
        <begin position="121"/>
        <end position="138"/>
    </location>
</feature>
<feature type="transmembrane region" description="Helical" evidence="1">
    <location>
        <begin position="158"/>
        <end position="182"/>
    </location>
</feature>
<evidence type="ECO:0000313" key="3">
    <source>
        <dbReference type="EMBL" id="WUM18454.1"/>
    </source>
</evidence>
<dbReference type="Proteomes" id="UP001432128">
    <property type="component" value="Chromosome"/>
</dbReference>
<name>A0AAU4JXC8_9NOCA</name>
<feature type="signal peptide" evidence="2">
    <location>
        <begin position="1"/>
        <end position="23"/>
    </location>
</feature>
<feature type="transmembrane region" description="Helical" evidence="1">
    <location>
        <begin position="68"/>
        <end position="87"/>
    </location>
</feature>
<reference evidence="3 4" key="1">
    <citation type="submission" date="2022-10" db="EMBL/GenBank/DDBJ databases">
        <title>The complete genomes of actinobacterial strains from the NBC collection.</title>
        <authorList>
            <person name="Joergensen T.S."/>
            <person name="Alvarez Arevalo M."/>
            <person name="Sterndorff E.B."/>
            <person name="Faurdal D."/>
            <person name="Vuksanovic O."/>
            <person name="Mourched A.-S."/>
            <person name="Charusanti P."/>
            <person name="Shaw S."/>
            <person name="Blin K."/>
            <person name="Weber T."/>
        </authorList>
    </citation>
    <scope>NUCLEOTIDE SEQUENCE [LARGE SCALE GENOMIC DNA]</scope>
    <source>
        <strain evidence="3 4">NBC_00319</strain>
    </source>
</reference>
<organism evidence="3 4">
    <name type="scientific">Williamsia herbipolensis</name>
    <dbReference type="NCBI Taxonomy" id="1603258"/>
    <lineage>
        <taxon>Bacteria</taxon>
        <taxon>Bacillati</taxon>
        <taxon>Actinomycetota</taxon>
        <taxon>Actinomycetes</taxon>
        <taxon>Mycobacteriales</taxon>
        <taxon>Nocardiaceae</taxon>
        <taxon>Williamsia</taxon>
    </lineage>
</organism>
<evidence type="ECO:0000256" key="1">
    <source>
        <dbReference type="SAM" id="Phobius"/>
    </source>
</evidence>
<keyword evidence="1" id="KW-1133">Transmembrane helix</keyword>
<keyword evidence="1" id="KW-0812">Transmembrane</keyword>
<feature type="transmembrane region" description="Helical" evidence="1">
    <location>
        <begin position="326"/>
        <end position="347"/>
    </location>
</feature>
<sequence>MTELKQSTTVAVTLGAGAGSAGAALALTSVTTGSFGDGWHSLYDSSTAAQALGAVLAAIVASVRMRSAARLLVVLGAALILGSVRIVDTDDSLMRAYVISILAGVVLGGIVGWAVDAATHIRLLTTVVAVGAIVGVVLNQPLSNPFVYYPGGEPTQVISLQSVTVALLVITMTLAAGLNPQVRQAMSSSMVSPSSPRIDRRAAVLGVGVAVMAVAVIGWNTATVGDDESFHEWYFGYVQVAIILAVAVILGGTGGAALAAFAAWTASRAGDTSWIPDHRAWLIVAVAAVIAGALFGRRVGRPLVGIAVLAVCAATYLFYGSAVDEVYSFTVLFVAPGAVAFTVGALLRSGREPAAGALAIALAGPAFWILSPRAHEFFFTYIGNERPKSFDVSGSYGPHTFSMATETAIPMIVAVLVCGAVLLLILRRAAADRA</sequence>
<feature type="transmembrane region" description="Helical" evidence="1">
    <location>
        <begin position="202"/>
        <end position="222"/>
    </location>
</feature>
<evidence type="ECO:0000313" key="4">
    <source>
        <dbReference type="Proteomes" id="UP001432128"/>
    </source>
</evidence>
<dbReference type="RefSeq" id="WP_328856095.1">
    <property type="nucleotide sequence ID" value="NZ_CP108021.1"/>
</dbReference>
<protein>
    <submittedName>
        <fullName evidence="3">Uncharacterized protein</fullName>
    </submittedName>
</protein>
<dbReference type="EMBL" id="CP108021">
    <property type="protein sequence ID" value="WUM18454.1"/>
    <property type="molecule type" value="Genomic_DNA"/>
</dbReference>
<keyword evidence="1" id="KW-0472">Membrane</keyword>
<feature type="transmembrane region" description="Helical" evidence="1">
    <location>
        <begin position="93"/>
        <end position="114"/>
    </location>
</feature>
<accession>A0AAU4JXC8</accession>
<feature type="transmembrane region" description="Helical" evidence="1">
    <location>
        <begin position="302"/>
        <end position="319"/>
    </location>
</feature>